<dbReference type="InterPro" id="IPR000160">
    <property type="entry name" value="GGDEF_dom"/>
</dbReference>
<dbReference type="CDD" id="cd01949">
    <property type="entry name" value="GGDEF"/>
    <property type="match status" value="1"/>
</dbReference>
<keyword evidence="1" id="KW-1133">Transmembrane helix</keyword>
<keyword evidence="1" id="KW-0472">Membrane</keyword>
<proteinExistence type="predicted"/>
<dbReference type="Gene3D" id="3.30.70.270">
    <property type="match status" value="1"/>
</dbReference>
<feature type="transmembrane region" description="Helical" evidence="1">
    <location>
        <begin position="133"/>
        <end position="152"/>
    </location>
</feature>
<accession>A0ABT1RPA8</accession>
<sequence length="350" mass="40122">MVEKIKDILYMDRYILERESRARDRNQRGIAVIAAAVFVVMSLLNIKQHSSVMLATTSLSAVFLVIGYFLSKYKGNSKFLRGMFYLIFMAVFTLYTVMGGNEGFAALWLLVATYAVMISIDFRVGFIISAYHFVMLMLVFIGPLNGLLQYAYNETFMLRFPFLFVANFAFATYIAIRIRSYQYALLLKQEELEYFNTIDLSTGLLNRNRFIKDVEAFQAGDLNTLSAVFIDVNGLHGINNRHGHSAGDSMLREIANLCKDYFPDNDIYRMGGDEFLILCKNESEEAVTTAARLLYEAVEQAGYSISYGVETQDADFDLDKVVRDADEKMIAFKKEYYRCRRDEAERVSRN</sequence>
<dbReference type="InterPro" id="IPR029787">
    <property type="entry name" value="Nucleotide_cyclase"/>
</dbReference>
<keyword evidence="1" id="KW-0812">Transmembrane</keyword>
<dbReference type="Pfam" id="PF00990">
    <property type="entry name" value="GGDEF"/>
    <property type="match status" value="1"/>
</dbReference>
<protein>
    <submittedName>
        <fullName evidence="3">GGDEF domain-containing protein</fullName>
    </submittedName>
</protein>
<dbReference type="PANTHER" id="PTHR45138">
    <property type="entry name" value="REGULATORY COMPONENTS OF SENSORY TRANSDUCTION SYSTEM"/>
    <property type="match status" value="1"/>
</dbReference>
<evidence type="ECO:0000259" key="2">
    <source>
        <dbReference type="PROSITE" id="PS50887"/>
    </source>
</evidence>
<dbReference type="SMART" id="SM00267">
    <property type="entry name" value="GGDEF"/>
    <property type="match status" value="1"/>
</dbReference>
<evidence type="ECO:0000313" key="3">
    <source>
        <dbReference type="EMBL" id="MCQ4637027.1"/>
    </source>
</evidence>
<evidence type="ECO:0000313" key="4">
    <source>
        <dbReference type="Proteomes" id="UP001524502"/>
    </source>
</evidence>
<dbReference type="Proteomes" id="UP001524502">
    <property type="component" value="Unassembled WGS sequence"/>
</dbReference>
<dbReference type="EMBL" id="JANFXK010000010">
    <property type="protein sequence ID" value="MCQ4637027.1"/>
    <property type="molecule type" value="Genomic_DNA"/>
</dbReference>
<feature type="transmembrane region" description="Helical" evidence="1">
    <location>
        <begin position="52"/>
        <end position="70"/>
    </location>
</feature>
<keyword evidence="4" id="KW-1185">Reference proteome</keyword>
<feature type="domain" description="GGDEF" evidence="2">
    <location>
        <begin position="223"/>
        <end position="349"/>
    </location>
</feature>
<dbReference type="SUPFAM" id="SSF55073">
    <property type="entry name" value="Nucleotide cyclase"/>
    <property type="match status" value="1"/>
</dbReference>
<dbReference type="InterPro" id="IPR050469">
    <property type="entry name" value="Diguanylate_Cyclase"/>
</dbReference>
<dbReference type="PANTHER" id="PTHR45138:SF9">
    <property type="entry name" value="DIGUANYLATE CYCLASE DGCM-RELATED"/>
    <property type="match status" value="1"/>
</dbReference>
<organism evidence="3 4">
    <name type="scientific">Anaerovorax odorimutans</name>
    <dbReference type="NCBI Taxonomy" id="109327"/>
    <lineage>
        <taxon>Bacteria</taxon>
        <taxon>Bacillati</taxon>
        <taxon>Bacillota</taxon>
        <taxon>Clostridia</taxon>
        <taxon>Peptostreptococcales</taxon>
        <taxon>Anaerovoracaceae</taxon>
        <taxon>Anaerovorax</taxon>
    </lineage>
</organism>
<dbReference type="NCBIfam" id="TIGR00254">
    <property type="entry name" value="GGDEF"/>
    <property type="match status" value="1"/>
</dbReference>
<comment type="caution">
    <text evidence="3">The sequence shown here is derived from an EMBL/GenBank/DDBJ whole genome shotgun (WGS) entry which is preliminary data.</text>
</comment>
<dbReference type="PROSITE" id="PS50887">
    <property type="entry name" value="GGDEF"/>
    <property type="match status" value="1"/>
</dbReference>
<name>A0ABT1RPA8_9FIRM</name>
<feature type="transmembrane region" description="Helical" evidence="1">
    <location>
        <begin position="158"/>
        <end position="176"/>
    </location>
</feature>
<dbReference type="InterPro" id="IPR043128">
    <property type="entry name" value="Rev_trsase/Diguanyl_cyclase"/>
</dbReference>
<feature type="transmembrane region" description="Helical" evidence="1">
    <location>
        <begin position="104"/>
        <end position="126"/>
    </location>
</feature>
<dbReference type="RefSeq" id="WP_256132221.1">
    <property type="nucleotide sequence ID" value="NZ_JANFXK010000010.1"/>
</dbReference>
<gene>
    <name evidence="3" type="ORF">NE619_09815</name>
</gene>
<reference evidence="3 4" key="1">
    <citation type="submission" date="2022-06" db="EMBL/GenBank/DDBJ databases">
        <title>Isolation of gut microbiota from human fecal samples.</title>
        <authorList>
            <person name="Pamer E.G."/>
            <person name="Barat B."/>
            <person name="Waligurski E."/>
            <person name="Medina S."/>
            <person name="Paddock L."/>
            <person name="Mostad J."/>
        </authorList>
    </citation>
    <scope>NUCLEOTIDE SEQUENCE [LARGE SCALE GENOMIC DNA]</scope>
    <source>
        <strain evidence="3 4">SL.3.17</strain>
    </source>
</reference>
<feature type="transmembrane region" description="Helical" evidence="1">
    <location>
        <begin position="28"/>
        <end position="46"/>
    </location>
</feature>
<evidence type="ECO:0000256" key="1">
    <source>
        <dbReference type="SAM" id="Phobius"/>
    </source>
</evidence>
<feature type="transmembrane region" description="Helical" evidence="1">
    <location>
        <begin position="82"/>
        <end position="98"/>
    </location>
</feature>